<dbReference type="InterPro" id="IPR004441">
    <property type="entry name" value="rRNA_MeTrfase_TrmH"/>
</dbReference>
<dbReference type="SUPFAM" id="SSF75217">
    <property type="entry name" value="alpha/beta knot"/>
    <property type="match status" value="1"/>
</dbReference>
<dbReference type="GO" id="GO:0006396">
    <property type="term" value="P:RNA processing"/>
    <property type="evidence" value="ECO:0007669"/>
    <property type="project" value="InterPro"/>
</dbReference>
<dbReference type="GO" id="GO:0003723">
    <property type="term" value="F:RNA binding"/>
    <property type="evidence" value="ECO:0007669"/>
    <property type="project" value="InterPro"/>
</dbReference>
<dbReference type="PANTHER" id="PTHR46429">
    <property type="entry name" value="23S RRNA (GUANOSINE-2'-O-)-METHYLTRANSFERASE RLMB"/>
    <property type="match status" value="1"/>
</dbReference>
<dbReference type="EMBL" id="MF668286">
    <property type="protein sequence ID" value="ASZ74850.1"/>
    <property type="molecule type" value="Genomic_DNA"/>
</dbReference>
<reference evidence="5" key="1">
    <citation type="submission" date="2017-08" db="EMBL/GenBank/DDBJ databases">
        <authorList>
            <person name="de Groot N.N."/>
        </authorList>
    </citation>
    <scope>NUCLEOTIDE SEQUENCE [LARGE SCALE GENOMIC DNA]</scope>
</reference>
<dbReference type="GO" id="GO:0008173">
    <property type="term" value="F:RNA methyltransferase activity"/>
    <property type="evidence" value="ECO:0007669"/>
    <property type="project" value="InterPro"/>
</dbReference>
<dbReference type="Gene3D" id="3.40.1280.10">
    <property type="match status" value="1"/>
</dbReference>
<dbReference type="InterPro" id="IPR029028">
    <property type="entry name" value="Alpha/beta_knot_MTases"/>
</dbReference>
<dbReference type="GO" id="GO:0032259">
    <property type="term" value="P:methylation"/>
    <property type="evidence" value="ECO:0007669"/>
    <property type="project" value="UniProtKB-KW"/>
</dbReference>
<proteinExistence type="predicted"/>
<organism evidence="4 5">
    <name type="scientific">Rhodococcus phage Trina</name>
    <dbReference type="NCBI Taxonomy" id="2027905"/>
    <lineage>
        <taxon>Viruses</taxon>
        <taxon>Duplodnaviria</taxon>
        <taxon>Heunggongvirae</taxon>
        <taxon>Uroviricota</taxon>
        <taxon>Caudoviricetes</taxon>
        <taxon>Trinavirus</taxon>
        <taxon>Trinavirus trina</taxon>
    </lineage>
</organism>
<sequence>MLPIEKQKELRETDYFDSRNVADEFKTVPTEEVKSILSARSSDLIVIASNEIKDFNWGSVVRSVNSFNADRIIFTGRRSYNRRGAVGANNYTKIEYWEQGVLDLFASLRKLGYTIVAAEYDARYVMTALPHFPWPVKSAVIFGEEGRSLPQEILNDVDEIVYIPMHGSVRSLNLASAATTFLYDYNVKTGK</sequence>
<feature type="domain" description="tRNA/rRNA methyltransferase SpoU type" evidence="3">
    <location>
        <begin position="44"/>
        <end position="183"/>
    </location>
</feature>
<name>A0A2D1A6G0_9CAUD</name>
<protein>
    <submittedName>
        <fullName evidence="4">tRNA-methyltransferase</fullName>
    </submittedName>
</protein>
<dbReference type="InterPro" id="IPR029026">
    <property type="entry name" value="tRNA_m1G_MTases_N"/>
</dbReference>
<evidence type="ECO:0000256" key="1">
    <source>
        <dbReference type="ARBA" id="ARBA00022603"/>
    </source>
</evidence>
<dbReference type="Proteomes" id="UP000231419">
    <property type="component" value="Segment"/>
</dbReference>
<dbReference type="Pfam" id="PF00588">
    <property type="entry name" value="SpoU_methylase"/>
    <property type="match status" value="1"/>
</dbReference>
<gene>
    <name evidence="4" type="ORF">SEA_TRINA_33</name>
</gene>
<dbReference type="PANTHER" id="PTHR46429:SF1">
    <property type="entry name" value="23S RRNA (GUANOSINE-2'-O-)-METHYLTRANSFERASE RLMB"/>
    <property type="match status" value="1"/>
</dbReference>
<keyword evidence="1" id="KW-0489">Methyltransferase</keyword>
<evidence type="ECO:0000256" key="2">
    <source>
        <dbReference type="ARBA" id="ARBA00022679"/>
    </source>
</evidence>
<evidence type="ECO:0000313" key="5">
    <source>
        <dbReference type="Proteomes" id="UP000231419"/>
    </source>
</evidence>
<keyword evidence="5" id="KW-1185">Reference proteome</keyword>
<evidence type="ECO:0000259" key="3">
    <source>
        <dbReference type="Pfam" id="PF00588"/>
    </source>
</evidence>
<dbReference type="InterPro" id="IPR001537">
    <property type="entry name" value="SpoU_MeTrfase"/>
</dbReference>
<evidence type="ECO:0000313" key="4">
    <source>
        <dbReference type="EMBL" id="ASZ74850.1"/>
    </source>
</evidence>
<accession>A0A2D1A6G0</accession>
<keyword evidence="2" id="KW-0808">Transferase</keyword>